<keyword evidence="1" id="KW-0472">Membrane</keyword>
<evidence type="ECO:0000313" key="3">
    <source>
        <dbReference type="Proteomes" id="UP000326532"/>
    </source>
</evidence>
<reference evidence="2 3" key="1">
    <citation type="submission" date="2019-04" db="EMBL/GenBank/DDBJ databases">
        <title>Fungal friends and foes A comparative genomics study of 23 Aspergillus species from section Flavi.</title>
        <authorList>
            <consortium name="DOE Joint Genome Institute"/>
            <person name="Kjaerbolling I."/>
            <person name="Vesth T.C."/>
            <person name="Frisvad J.C."/>
            <person name="Nybo J.L."/>
            <person name="Theobald S."/>
            <person name="Kildgaard S."/>
            <person name="Petersen T.I."/>
            <person name="Kuo A."/>
            <person name="Sato A."/>
            <person name="Lyhne E.K."/>
            <person name="Kogle M.E."/>
            <person name="Wiebenga A."/>
            <person name="Kun R.S."/>
            <person name="Lubbers R.J."/>
            <person name="Makela M.R."/>
            <person name="Barry K."/>
            <person name="Chovatia M."/>
            <person name="Clum A."/>
            <person name="Daum C."/>
            <person name="Haridas S."/>
            <person name="He G."/>
            <person name="LaButti K."/>
            <person name="Lipzen A."/>
            <person name="Mondo S."/>
            <person name="Pangilinan J."/>
            <person name="Riley R."/>
            <person name="Salamov A."/>
            <person name="Simmons B.A."/>
            <person name="Magnuson J.K."/>
            <person name="Henrissat B."/>
            <person name="Mortensen U.H."/>
            <person name="Larsen T.O."/>
            <person name="De vries R.P."/>
            <person name="Grigoriev I.V."/>
            <person name="Machida M."/>
            <person name="Baker S.E."/>
            <person name="Andersen M.R."/>
        </authorList>
    </citation>
    <scope>NUCLEOTIDE SEQUENCE [LARGE SCALE GENOMIC DNA]</scope>
    <source>
        <strain evidence="2 3">CBS 117618</strain>
    </source>
</reference>
<evidence type="ECO:0000313" key="2">
    <source>
        <dbReference type="EMBL" id="KAB8210173.1"/>
    </source>
</evidence>
<dbReference type="AlphaFoldDB" id="A0A5N6DZZ7"/>
<gene>
    <name evidence="2" type="ORF">BDV34DRAFT_187089</name>
</gene>
<keyword evidence="1" id="KW-0812">Transmembrane</keyword>
<dbReference type="VEuPathDB" id="FungiDB:BDV34DRAFT_187089"/>
<dbReference type="Proteomes" id="UP000326532">
    <property type="component" value="Unassembled WGS sequence"/>
</dbReference>
<proteinExistence type="predicted"/>
<protein>
    <submittedName>
        <fullName evidence="2">Uncharacterized protein</fullName>
    </submittedName>
</protein>
<sequence>MQFRWLICEKEFVDRLGTLLLDPFPFLLFGFPLRYLILFIALRYLPSGTMYRAL</sequence>
<accession>A0A5N6DZZ7</accession>
<dbReference type="EMBL" id="ML734943">
    <property type="protein sequence ID" value="KAB8210173.1"/>
    <property type="molecule type" value="Genomic_DNA"/>
</dbReference>
<feature type="transmembrane region" description="Helical" evidence="1">
    <location>
        <begin position="24"/>
        <end position="45"/>
    </location>
</feature>
<keyword evidence="1" id="KW-1133">Transmembrane helix</keyword>
<keyword evidence="3" id="KW-1185">Reference proteome</keyword>
<name>A0A5N6DZZ7_ASPPA</name>
<evidence type="ECO:0000256" key="1">
    <source>
        <dbReference type="SAM" id="Phobius"/>
    </source>
</evidence>
<organism evidence="2 3">
    <name type="scientific">Aspergillus parasiticus</name>
    <dbReference type="NCBI Taxonomy" id="5067"/>
    <lineage>
        <taxon>Eukaryota</taxon>
        <taxon>Fungi</taxon>
        <taxon>Dikarya</taxon>
        <taxon>Ascomycota</taxon>
        <taxon>Pezizomycotina</taxon>
        <taxon>Eurotiomycetes</taxon>
        <taxon>Eurotiomycetidae</taxon>
        <taxon>Eurotiales</taxon>
        <taxon>Aspergillaceae</taxon>
        <taxon>Aspergillus</taxon>
        <taxon>Aspergillus subgen. Circumdati</taxon>
    </lineage>
</organism>